<sequence>MCGIFGSIGSSDADSSIMAEMARRIIHRGPDGEGFYRDRDICMGMRRLKIIDLVSGDQPIYNEDKTIAIVFNGEIYNYLELRQYLEQRKHVFYTKSDTEVIVHLYEEFGEDCVKQLRGMFAFSIWDKSKKKLLLARDRLGIKPLFYLNKNGVLIFASELKSILADTAVTKEINFEALHDYLSFMCVPGPNTIFKDIFNLSPGHMLIYQNGNVKIKQYWDIDTGKMLAMDEDIIKGRVWEMFEETVKLHMISDVPLGIFLSGGLDSSSILAAMSKVSSQTVKSFSIGFNDDFYNELPNAKLISRMYGTEHFDFMLGPVSMDFLEHMFDFFDQPFADSSAIPTYFVSKFASEKVKVVLAGDGGDELFAGYGNYKADKLYNWYSRNIPSYLRKSIIPWAVDKLPEIGKSGRFISALKRLSKMGKFPPGDAHAFWLSAFSNELKHKLYLDARFKNCLALDSINKYGRLINRYKSDDFINACTYIDMKTILPNDYLTKVDRMSMANSLEVRVPFLDHKFLEFASALSSKYKLQGFESKYILRKIMADKLPKEVVHGRKKGFSVPLKKWLKSGFKPVIEEYLSETAVKKRGYFKYDIIKNMAERHLSGKQDNSKLLWVLICLEIWHRKFMDRN</sequence>
<feature type="active site" description="For GATase activity" evidence="8">
    <location>
        <position position="2"/>
    </location>
</feature>
<dbReference type="GO" id="GO:0005524">
    <property type="term" value="F:ATP binding"/>
    <property type="evidence" value="ECO:0007669"/>
    <property type="project" value="UniProtKB-KW"/>
</dbReference>
<evidence type="ECO:0000256" key="10">
    <source>
        <dbReference type="PIRSR" id="PIRSR001589-3"/>
    </source>
</evidence>
<proteinExistence type="inferred from homology"/>
<evidence type="ECO:0000256" key="6">
    <source>
        <dbReference type="ARBA" id="ARBA00022962"/>
    </source>
</evidence>
<dbReference type="PANTHER" id="PTHR43284">
    <property type="entry name" value="ASPARAGINE SYNTHETASE (GLUTAMINE-HYDROLYZING)"/>
    <property type="match status" value="1"/>
</dbReference>
<reference evidence="12 13" key="1">
    <citation type="submission" date="2015-02" db="EMBL/GenBank/DDBJ databases">
        <title>Single-cell genomics of uncultivated deep-branching MTB reveals a conserved set of magnetosome genes.</title>
        <authorList>
            <person name="Kolinko S."/>
            <person name="Richter M."/>
            <person name="Glockner F.O."/>
            <person name="Brachmann A."/>
            <person name="Schuler D."/>
        </authorList>
    </citation>
    <scope>NUCLEOTIDE SEQUENCE [LARGE SCALE GENOMIC DNA]</scope>
    <source>
        <strain evidence="12">SKK-01</strain>
    </source>
</reference>
<dbReference type="EMBL" id="JYNY01000197">
    <property type="protein sequence ID" value="KJJ85265.1"/>
    <property type="molecule type" value="Genomic_DNA"/>
</dbReference>
<feature type="site" description="Important for beta-aspartyl-AMP intermediate formation" evidence="10">
    <location>
        <position position="359"/>
    </location>
</feature>
<evidence type="ECO:0000256" key="2">
    <source>
        <dbReference type="ARBA" id="ARBA00005752"/>
    </source>
</evidence>
<evidence type="ECO:0000256" key="3">
    <source>
        <dbReference type="ARBA" id="ARBA00012737"/>
    </source>
</evidence>
<evidence type="ECO:0000256" key="7">
    <source>
        <dbReference type="ARBA" id="ARBA00048741"/>
    </source>
</evidence>
<keyword evidence="8" id="KW-0061">Asparagine biosynthesis</keyword>
<keyword evidence="13" id="KW-1185">Reference proteome</keyword>
<dbReference type="Pfam" id="PF13537">
    <property type="entry name" value="GATase_7"/>
    <property type="match status" value="1"/>
</dbReference>
<dbReference type="SUPFAM" id="SSF56235">
    <property type="entry name" value="N-terminal nucleophile aminohydrolases (Ntn hydrolases)"/>
    <property type="match status" value="1"/>
</dbReference>
<evidence type="ECO:0000256" key="4">
    <source>
        <dbReference type="ARBA" id="ARBA00022741"/>
    </source>
</evidence>
<dbReference type="AlphaFoldDB" id="A0A0F0CV30"/>
<evidence type="ECO:0000256" key="5">
    <source>
        <dbReference type="ARBA" id="ARBA00022840"/>
    </source>
</evidence>
<dbReference type="NCBIfam" id="TIGR01536">
    <property type="entry name" value="asn_synth_AEB"/>
    <property type="match status" value="1"/>
</dbReference>
<dbReference type="InterPro" id="IPR001962">
    <property type="entry name" value="Asn_synthase"/>
</dbReference>
<gene>
    <name evidence="12" type="ORF">OMAG_000875</name>
</gene>
<feature type="domain" description="Glutamine amidotransferase type-2" evidence="11">
    <location>
        <begin position="2"/>
        <end position="210"/>
    </location>
</feature>
<comment type="catalytic activity">
    <reaction evidence="7">
        <text>L-aspartate + L-glutamine + ATP + H2O = L-asparagine + L-glutamate + AMP + diphosphate + H(+)</text>
        <dbReference type="Rhea" id="RHEA:12228"/>
        <dbReference type="ChEBI" id="CHEBI:15377"/>
        <dbReference type="ChEBI" id="CHEBI:15378"/>
        <dbReference type="ChEBI" id="CHEBI:29985"/>
        <dbReference type="ChEBI" id="CHEBI:29991"/>
        <dbReference type="ChEBI" id="CHEBI:30616"/>
        <dbReference type="ChEBI" id="CHEBI:33019"/>
        <dbReference type="ChEBI" id="CHEBI:58048"/>
        <dbReference type="ChEBI" id="CHEBI:58359"/>
        <dbReference type="ChEBI" id="CHEBI:456215"/>
        <dbReference type="EC" id="6.3.5.4"/>
    </reaction>
</comment>
<dbReference type="InterPro" id="IPR051786">
    <property type="entry name" value="ASN_synthetase/amidase"/>
</dbReference>
<dbReference type="InterPro" id="IPR014729">
    <property type="entry name" value="Rossmann-like_a/b/a_fold"/>
</dbReference>
<feature type="binding site" evidence="9">
    <location>
        <position position="285"/>
    </location>
    <ligand>
        <name>ATP</name>
        <dbReference type="ChEBI" id="CHEBI:30616"/>
    </ligand>
</feature>
<evidence type="ECO:0000259" key="11">
    <source>
        <dbReference type="PROSITE" id="PS51278"/>
    </source>
</evidence>
<keyword evidence="8" id="KW-0028">Amino-acid biosynthesis</keyword>
<dbReference type="Gene3D" id="3.60.20.10">
    <property type="entry name" value="Glutamine Phosphoribosylpyrophosphate, subunit 1, domain 1"/>
    <property type="match status" value="1"/>
</dbReference>
<evidence type="ECO:0000256" key="9">
    <source>
        <dbReference type="PIRSR" id="PIRSR001589-2"/>
    </source>
</evidence>
<organism evidence="12 13">
    <name type="scientific">Candidatus Omnitrophus magneticus</name>
    <dbReference type="NCBI Taxonomy" id="1609969"/>
    <lineage>
        <taxon>Bacteria</taxon>
        <taxon>Pseudomonadati</taxon>
        <taxon>Candidatus Omnitrophota</taxon>
        <taxon>Candidatus Omnitrophus</taxon>
    </lineage>
</organism>
<evidence type="ECO:0000313" key="12">
    <source>
        <dbReference type="EMBL" id="KJJ85265.1"/>
    </source>
</evidence>
<keyword evidence="6 8" id="KW-0315">Glutamine amidotransferase</keyword>
<dbReference type="PROSITE" id="PS51278">
    <property type="entry name" value="GATASE_TYPE_2"/>
    <property type="match status" value="1"/>
</dbReference>
<dbReference type="GO" id="GO:0006529">
    <property type="term" value="P:asparagine biosynthetic process"/>
    <property type="evidence" value="ECO:0007669"/>
    <property type="project" value="UniProtKB-KW"/>
</dbReference>
<evidence type="ECO:0000313" key="13">
    <source>
        <dbReference type="Proteomes" id="UP000033428"/>
    </source>
</evidence>
<dbReference type="InterPro" id="IPR029055">
    <property type="entry name" value="Ntn_hydrolases_N"/>
</dbReference>
<comment type="similarity">
    <text evidence="2">Belongs to the asparagine synthetase family.</text>
</comment>
<protein>
    <recommendedName>
        <fullName evidence="3">asparagine synthase (glutamine-hydrolyzing)</fullName>
        <ecNumber evidence="3">6.3.5.4</ecNumber>
    </recommendedName>
</protein>
<dbReference type="InterPro" id="IPR033738">
    <property type="entry name" value="AsnB_N"/>
</dbReference>
<name>A0A0F0CV30_9BACT</name>
<dbReference type="Proteomes" id="UP000033428">
    <property type="component" value="Unassembled WGS sequence"/>
</dbReference>
<accession>A0A0F0CV30</accession>
<dbReference type="PIRSF" id="PIRSF001589">
    <property type="entry name" value="Asn_synthetase_glu-h"/>
    <property type="match status" value="1"/>
</dbReference>
<dbReference type="InterPro" id="IPR006426">
    <property type="entry name" value="Asn_synth_AEB"/>
</dbReference>
<evidence type="ECO:0000256" key="8">
    <source>
        <dbReference type="PIRSR" id="PIRSR001589-1"/>
    </source>
</evidence>
<dbReference type="GO" id="GO:0004066">
    <property type="term" value="F:asparagine synthase (glutamine-hydrolyzing) activity"/>
    <property type="evidence" value="ECO:0007669"/>
    <property type="project" value="UniProtKB-EC"/>
</dbReference>
<dbReference type="PANTHER" id="PTHR43284:SF1">
    <property type="entry name" value="ASPARAGINE SYNTHETASE"/>
    <property type="match status" value="1"/>
</dbReference>
<comment type="pathway">
    <text evidence="1">Amino-acid biosynthesis; L-asparagine biosynthesis; L-asparagine from L-aspartate (L-Gln route): step 1/1.</text>
</comment>
<keyword evidence="5 9" id="KW-0067">ATP-binding</keyword>
<feature type="binding site" evidence="9">
    <location>
        <position position="97"/>
    </location>
    <ligand>
        <name>L-glutamine</name>
        <dbReference type="ChEBI" id="CHEBI:58359"/>
    </ligand>
</feature>
<dbReference type="Gene3D" id="3.40.50.620">
    <property type="entry name" value="HUPs"/>
    <property type="match status" value="1"/>
</dbReference>
<dbReference type="InterPro" id="IPR017932">
    <property type="entry name" value="GATase_2_dom"/>
</dbReference>
<dbReference type="CDD" id="cd01991">
    <property type="entry name" value="Asn_synthase_B_C"/>
    <property type="match status" value="1"/>
</dbReference>
<dbReference type="PATRIC" id="fig|1609969.3.peg.941"/>
<dbReference type="EC" id="6.3.5.4" evidence="3"/>
<keyword evidence="4 9" id="KW-0547">Nucleotide-binding</keyword>
<keyword evidence="12" id="KW-0436">Ligase</keyword>
<dbReference type="SUPFAM" id="SSF52402">
    <property type="entry name" value="Adenine nucleotide alpha hydrolases-like"/>
    <property type="match status" value="1"/>
</dbReference>
<dbReference type="CDD" id="cd00712">
    <property type="entry name" value="AsnB"/>
    <property type="match status" value="1"/>
</dbReference>
<comment type="caution">
    <text evidence="12">The sequence shown here is derived from an EMBL/GenBank/DDBJ whole genome shotgun (WGS) entry which is preliminary data.</text>
</comment>
<evidence type="ECO:0000256" key="1">
    <source>
        <dbReference type="ARBA" id="ARBA00005187"/>
    </source>
</evidence>
<dbReference type="Pfam" id="PF00733">
    <property type="entry name" value="Asn_synthase"/>
    <property type="match status" value="1"/>
</dbReference>
<dbReference type="GO" id="GO:0005829">
    <property type="term" value="C:cytosol"/>
    <property type="evidence" value="ECO:0007669"/>
    <property type="project" value="TreeGrafter"/>
</dbReference>